<dbReference type="GO" id="GO:0016702">
    <property type="term" value="F:oxidoreductase activity, acting on single donors with incorporation of molecular oxygen, incorporation of two atoms of oxygen"/>
    <property type="evidence" value="ECO:0007669"/>
    <property type="project" value="InterPro"/>
</dbReference>
<dbReference type="InterPro" id="IPR014710">
    <property type="entry name" value="RmlC-like_jellyroll"/>
</dbReference>
<feature type="binding site" evidence="6">
    <location>
        <position position="127"/>
    </location>
    <ligand>
        <name>Fe cation</name>
        <dbReference type="ChEBI" id="CHEBI:24875"/>
        <note>catalytic</note>
    </ligand>
</feature>
<organism evidence="7 8">
    <name type="scientific">Candidatus Scalindua rubra</name>
    <dbReference type="NCBI Taxonomy" id="1872076"/>
    <lineage>
        <taxon>Bacteria</taxon>
        <taxon>Pseudomonadati</taxon>
        <taxon>Planctomycetota</taxon>
        <taxon>Candidatus Brocadiia</taxon>
        <taxon>Candidatus Brocadiales</taxon>
        <taxon>Candidatus Scalinduaceae</taxon>
        <taxon>Candidatus Scalindua</taxon>
    </lineage>
</organism>
<dbReference type="Gene3D" id="2.60.120.10">
    <property type="entry name" value="Jelly Rolls"/>
    <property type="match status" value="1"/>
</dbReference>
<evidence type="ECO:0000256" key="3">
    <source>
        <dbReference type="ARBA" id="ARBA00022964"/>
    </source>
</evidence>
<feature type="binding site" evidence="6">
    <location>
        <position position="76"/>
    </location>
    <ligand>
        <name>Fe cation</name>
        <dbReference type="ChEBI" id="CHEBI:24875"/>
        <note>catalytic</note>
    </ligand>
</feature>
<evidence type="ECO:0000256" key="2">
    <source>
        <dbReference type="ARBA" id="ARBA00022723"/>
    </source>
</evidence>
<reference evidence="7 8" key="1">
    <citation type="submission" date="2016-07" db="EMBL/GenBank/DDBJ databases">
        <title>Draft genome of Scalindua rubra, obtained from a brine-seawater interface in the Red Sea, sheds light on salt adaptation in anammox bacteria.</title>
        <authorList>
            <person name="Speth D.R."/>
            <person name="Lagkouvardos I."/>
            <person name="Wang Y."/>
            <person name="Qian P.-Y."/>
            <person name="Dutilh B.E."/>
            <person name="Jetten M.S."/>
        </authorList>
    </citation>
    <scope>NUCLEOTIDE SEQUENCE [LARGE SCALE GENOMIC DNA]</scope>
    <source>
        <strain evidence="7">BSI-1</strain>
    </source>
</reference>
<dbReference type="InterPro" id="IPR010300">
    <property type="entry name" value="CDO_1"/>
</dbReference>
<comment type="similarity">
    <text evidence="1">Belongs to the cysteine dioxygenase family.</text>
</comment>
<dbReference type="PANTHER" id="PTHR12918">
    <property type="entry name" value="CYSTEINE DIOXYGENASE"/>
    <property type="match status" value="1"/>
</dbReference>
<keyword evidence="5 6" id="KW-0408">Iron</keyword>
<dbReference type="Proteomes" id="UP000094056">
    <property type="component" value="Unassembled WGS sequence"/>
</dbReference>
<dbReference type="CDD" id="cd10548">
    <property type="entry name" value="cupin_CDO"/>
    <property type="match status" value="1"/>
</dbReference>
<gene>
    <name evidence="7" type="ORF">SCARUB_00617</name>
</gene>
<evidence type="ECO:0000256" key="1">
    <source>
        <dbReference type="ARBA" id="ARBA00006622"/>
    </source>
</evidence>
<dbReference type="AlphaFoldDB" id="A0A1E3XF40"/>
<keyword evidence="4" id="KW-0560">Oxidoreductase</keyword>
<accession>A0A1E3XF40</accession>
<proteinExistence type="inferred from homology"/>
<keyword evidence="2 6" id="KW-0479">Metal-binding</keyword>
<dbReference type="Pfam" id="PF05995">
    <property type="entry name" value="CDO_I"/>
    <property type="match status" value="1"/>
</dbReference>
<protein>
    <submittedName>
        <fullName evidence="7">Cysteine dioxygenase type I</fullName>
    </submittedName>
</protein>
<evidence type="ECO:0000313" key="8">
    <source>
        <dbReference type="Proteomes" id="UP000094056"/>
    </source>
</evidence>
<comment type="caution">
    <text evidence="7">The sequence shown here is derived from an EMBL/GenBank/DDBJ whole genome shotgun (WGS) entry which is preliminary data.</text>
</comment>
<dbReference type="GO" id="GO:0008198">
    <property type="term" value="F:ferrous iron binding"/>
    <property type="evidence" value="ECO:0007669"/>
    <property type="project" value="TreeGrafter"/>
</dbReference>
<evidence type="ECO:0000256" key="5">
    <source>
        <dbReference type="ARBA" id="ARBA00023004"/>
    </source>
</evidence>
<dbReference type="SUPFAM" id="SSF51182">
    <property type="entry name" value="RmlC-like cupins"/>
    <property type="match status" value="1"/>
</dbReference>
<keyword evidence="3 7" id="KW-0223">Dioxygenase</keyword>
<name>A0A1E3XF40_9BACT</name>
<sequence>MDAILKTFINRLETLPDKTTPDALGKCVLEVDVRKLPIDEYVSFSDHGYKRNIVHVSNKCEVTVLCFKEGQATPIHDHGGSIGITIIQNGTMTEELFNKQPTGMIASAITRNFHIGEQSYVNLTTIHRVSNAHTEGLVTINVYFPPLTLMNIYNLKDTNVGKWTADYVS</sequence>
<feature type="binding site" evidence="6">
    <location>
        <position position="78"/>
    </location>
    <ligand>
        <name>Fe cation</name>
        <dbReference type="ChEBI" id="CHEBI:24875"/>
        <note>catalytic</note>
    </ligand>
</feature>
<evidence type="ECO:0000256" key="4">
    <source>
        <dbReference type="ARBA" id="ARBA00023002"/>
    </source>
</evidence>
<dbReference type="PANTHER" id="PTHR12918:SF1">
    <property type="entry name" value="CYSTEINE DIOXYGENASE TYPE 1"/>
    <property type="match status" value="1"/>
</dbReference>
<dbReference type="InterPro" id="IPR011051">
    <property type="entry name" value="RmlC_Cupin_sf"/>
</dbReference>
<dbReference type="EMBL" id="MAYW01000010">
    <property type="protein sequence ID" value="ODS34243.1"/>
    <property type="molecule type" value="Genomic_DNA"/>
</dbReference>
<evidence type="ECO:0000313" key="7">
    <source>
        <dbReference type="EMBL" id="ODS34243.1"/>
    </source>
</evidence>
<evidence type="ECO:0000256" key="6">
    <source>
        <dbReference type="PIRSR" id="PIRSR610300-51"/>
    </source>
</evidence>